<accession>A0A2M6YQN3</accession>
<feature type="domain" description="Nucleoside phosphorylase" evidence="3">
    <location>
        <begin position="2"/>
        <end position="104"/>
    </location>
</feature>
<dbReference type="PANTHER" id="PTHR42679:SF2">
    <property type="entry name" value="S-METHYL-5'-THIOADENOSINE PHOSPHORYLASE"/>
    <property type="match status" value="1"/>
</dbReference>
<dbReference type="GO" id="GO:0017061">
    <property type="term" value="F:S-methyl-5-thioadenosine phosphorylase activity"/>
    <property type="evidence" value="ECO:0007669"/>
    <property type="project" value="UniProtKB-EC"/>
</dbReference>
<comment type="caution">
    <text evidence="4">The sequence shown here is derived from an EMBL/GenBank/DDBJ whole genome shotgun (WGS) entry which is preliminary data.</text>
</comment>
<reference evidence="5" key="1">
    <citation type="submission" date="2017-09" db="EMBL/GenBank/DDBJ databases">
        <title>Depth-based differentiation of microbial function through sediment-hosted aquifers and enrichment of novel symbionts in the deep terrestrial subsurface.</title>
        <authorList>
            <person name="Probst A.J."/>
            <person name="Ladd B."/>
            <person name="Jarett J.K."/>
            <person name="Geller-Mcgrath D.E."/>
            <person name="Sieber C.M.K."/>
            <person name="Emerson J.B."/>
            <person name="Anantharaman K."/>
            <person name="Thomas B.C."/>
            <person name="Malmstrom R."/>
            <person name="Stieglmeier M."/>
            <person name="Klingl A."/>
            <person name="Woyke T."/>
            <person name="Ryan C.M."/>
            <person name="Banfield J.F."/>
        </authorList>
    </citation>
    <scope>NUCLEOTIDE SEQUENCE [LARGE SCALE GENOMIC DNA]</scope>
</reference>
<keyword evidence="1 4" id="KW-0328">Glycosyltransferase</keyword>
<keyword evidence="2 4" id="KW-0808">Transferase</keyword>
<dbReference type="PANTHER" id="PTHR42679">
    <property type="entry name" value="S-METHYL-5'-THIOADENOSINE PHOSPHORYLASE"/>
    <property type="match status" value="1"/>
</dbReference>
<gene>
    <name evidence="4" type="ORF">COT03_02885</name>
</gene>
<dbReference type="InterPro" id="IPR000845">
    <property type="entry name" value="Nucleoside_phosphorylase_d"/>
</dbReference>
<feature type="non-terminal residue" evidence="4">
    <location>
        <position position="1"/>
    </location>
</feature>
<dbReference type="Pfam" id="PF01048">
    <property type="entry name" value="PNP_UDP_1"/>
    <property type="match status" value="1"/>
</dbReference>
<dbReference type="GO" id="GO:0019509">
    <property type="term" value="P:L-methionine salvage from methylthioadenosine"/>
    <property type="evidence" value="ECO:0007669"/>
    <property type="project" value="TreeGrafter"/>
</dbReference>
<dbReference type="AlphaFoldDB" id="A0A2M6YQN3"/>
<dbReference type="InterPro" id="IPR010044">
    <property type="entry name" value="MTAP"/>
</dbReference>
<dbReference type="GO" id="GO:0005829">
    <property type="term" value="C:cytosol"/>
    <property type="evidence" value="ECO:0007669"/>
    <property type="project" value="TreeGrafter"/>
</dbReference>
<protein>
    <submittedName>
        <fullName evidence="4">5'-methylthioadenosine phosphorylase</fullName>
        <ecNumber evidence="4">2.4.2.28</ecNumber>
    </submittedName>
</protein>
<dbReference type="EMBL" id="PEWZ01000136">
    <property type="protein sequence ID" value="PIU33621.1"/>
    <property type="molecule type" value="Genomic_DNA"/>
</dbReference>
<proteinExistence type="predicted"/>
<name>A0A2M6YQN3_9BACT</name>
<evidence type="ECO:0000256" key="1">
    <source>
        <dbReference type="ARBA" id="ARBA00022676"/>
    </source>
</evidence>
<evidence type="ECO:0000313" key="4">
    <source>
        <dbReference type="EMBL" id="PIU33621.1"/>
    </source>
</evidence>
<dbReference type="SUPFAM" id="SSF53167">
    <property type="entry name" value="Purine and uridine phosphorylases"/>
    <property type="match status" value="1"/>
</dbReference>
<dbReference type="InterPro" id="IPR035994">
    <property type="entry name" value="Nucleoside_phosphorylase_sf"/>
</dbReference>
<dbReference type="Gene3D" id="3.40.50.1580">
    <property type="entry name" value="Nucleoside phosphorylase domain"/>
    <property type="match status" value="1"/>
</dbReference>
<evidence type="ECO:0000259" key="3">
    <source>
        <dbReference type="Pfam" id="PF01048"/>
    </source>
</evidence>
<organism evidence="4 5">
    <name type="scientific">Candidatus Shapirobacteria bacterium CG07_land_8_20_14_0_80_39_18</name>
    <dbReference type="NCBI Taxonomy" id="1974882"/>
    <lineage>
        <taxon>Bacteria</taxon>
        <taxon>Candidatus Shapironibacteriota</taxon>
    </lineage>
</organism>
<dbReference type="EC" id="2.4.2.28" evidence="4"/>
<dbReference type="GO" id="GO:0009116">
    <property type="term" value="P:nucleoside metabolic process"/>
    <property type="evidence" value="ECO:0007669"/>
    <property type="project" value="InterPro"/>
</dbReference>
<dbReference type="Proteomes" id="UP000229502">
    <property type="component" value="Unassembled WGS sequence"/>
</dbReference>
<evidence type="ECO:0000313" key="5">
    <source>
        <dbReference type="Proteomes" id="UP000229502"/>
    </source>
</evidence>
<evidence type="ECO:0000256" key="2">
    <source>
        <dbReference type="ARBA" id="ARBA00022679"/>
    </source>
</evidence>
<sequence>AKKNKLDLHETGTVVIIQGPRFSTAAESLWFTRMGWHVVNMTEYPEIVLAREKEMCYTAIAVVTDFDCGLIAEGKVKPVSTKEIVESFKENINKVKNLMLAMIENWPEKRNCECGESLKHARF</sequence>